<sequence>MVSSMLNNNISIAVSDDGSEDPVTCVRSRFRHKRRKPFLRDRPELARKLLTKFFRGGPLYCCSSPSLSYSTSLSKLGATMGEVRCKGNLNLLEFSEFLALVTSMLLPVRSPYTEEQLKHLFKMFDRDANGYIRTSDYHHPTAINTNTTTSPAPKLFMFSRN</sequence>
<evidence type="ECO:0000259" key="1">
    <source>
        <dbReference type="PROSITE" id="PS50222"/>
    </source>
</evidence>
<comment type="caution">
    <text evidence="2">The sequence shown here is derived from an EMBL/GenBank/DDBJ whole genome shotgun (WGS) entry which is preliminary data.</text>
</comment>
<dbReference type="EMBL" id="BKCP01002891">
    <property type="protein sequence ID" value="GER28652.1"/>
    <property type="molecule type" value="Genomic_DNA"/>
</dbReference>
<evidence type="ECO:0000313" key="3">
    <source>
        <dbReference type="Proteomes" id="UP000325081"/>
    </source>
</evidence>
<dbReference type="AlphaFoldDB" id="A0A5A7P7G3"/>
<proteinExistence type="predicted"/>
<dbReference type="InterPro" id="IPR011992">
    <property type="entry name" value="EF-hand-dom_pair"/>
</dbReference>
<organism evidence="2 3">
    <name type="scientific">Striga asiatica</name>
    <name type="common">Asiatic witchweed</name>
    <name type="synonym">Buchnera asiatica</name>
    <dbReference type="NCBI Taxonomy" id="4170"/>
    <lineage>
        <taxon>Eukaryota</taxon>
        <taxon>Viridiplantae</taxon>
        <taxon>Streptophyta</taxon>
        <taxon>Embryophyta</taxon>
        <taxon>Tracheophyta</taxon>
        <taxon>Spermatophyta</taxon>
        <taxon>Magnoliopsida</taxon>
        <taxon>eudicotyledons</taxon>
        <taxon>Gunneridae</taxon>
        <taxon>Pentapetalae</taxon>
        <taxon>asterids</taxon>
        <taxon>lamiids</taxon>
        <taxon>Lamiales</taxon>
        <taxon>Orobanchaceae</taxon>
        <taxon>Buchnereae</taxon>
        <taxon>Striga</taxon>
    </lineage>
</organism>
<keyword evidence="3" id="KW-1185">Reference proteome</keyword>
<dbReference type="OrthoDB" id="26525at2759"/>
<dbReference type="Gene3D" id="1.10.238.10">
    <property type="entry name" value="EF-hand"/>
    <property type="match status" value="1"/>
</dbReference>
<evidence type="ECO:0000313" key="2">
    <source>
        <dbReference type="EMBL" id="GER28652.1"/>
    </source>
</evidence>
<gene>
    <name evidence="2" type="ORF">STAS_04454</name>
</gene>
<dbReference type="GO" id="GO:0005509">
    <property type="term" value="F:calcium ion binding"/>
    <property type="evidence" value="ECO:0007669"/>
    <property type="project" value="InterPro"/>
</dbReference>
<protein>
    <submittedName>
        <fullName evidence="2">Calmodulin family protein</fullName>
    </submittedName>
</protein>
<accession>A0A5A7P7G3</accession>
<name>A0A5A7P7G3_STRAF</name>
<dbReference type="Proteomes" id="UP000325081">
    <property type="component" value="Unassembled WGS sequence"/>
</dbReference>
<reference evidence="3" key="1">
    <citation type="journal article" date="2019" name="Curr. Biol.">
        <title>Genome Sequence of Striga asiatica Provides Insight into the Evolution of Plant Parasitism.</title>
        <authorList>
            <person name="Yoshida S."/>
            <person name="Kim S."/>
            <person name="Wafula E.K."/>
            <person name="Tanskanen J."/>
            <person name="Kim Y.M."/>
            <person name="Honaas L."/>
            <person name="Yang Z."/>
            <person name="Spallek T."/>
            <person name="Conn C.E."/>
            <person name="Ichihashi Y."/>
            <person name="Cheong K."/>
            <person name="Cui S."/>
            <person name="Der J.P."/>
            <person name="Gundlach H."/>
            <person name="Jiao Y."/>
            <person name="Hori C."/>
            <person name="Ishida J.K."/>
            <person name="Kasahara H."/>
            <person name="Kiba T."/>
            <person name="Kim M.S."/>
            <person name="Koo N."/>
            <person name="Laohavisit A."/>
            <person name="Lee Y.H."/>
            <person name="Lumba S."/>
            <person name="McCourt P."/>
            <person name="Mortimer J.C."/>
            <person name="Mutuku J.M."/>
            <person name="Nomura T."/>
            <person name="Sasaki-Sekimoto Y."/>
            <person name="Seto Y."/>
            <person name="Wang Y."/>
            <person name="Wakatake T."/>
            <person name="Sakakibara H."/>
            <person name="Demura T."/>
            <person name="Yamaguchi S."/>
            <person name="Yoneyama K."/>
            <person name="Manabe R.I."/>
            <person name="Nelson D.C."/>
            <person name="Schulman A.H."/>
            <person name="Timko M.P."/>
            <person name="dePamphilis C.W."/>
            <person name="Choi D."/>
            <person name="Shirasu K."/>
        </authorList>
    </citation>
    <scope>NUCLEOTIDE SEQUENCE [LARGE SCALE GENOMIC DNA]</scope>
    <source>
        <strain evidence="3">cv. UVA1</strain>
    </source>
</reference>
<dbReference type="PROSITE" id="PS50222">
    <property type="entry name" value="EF_HAND_2"/>
    <property type="match status" value="1"/>
</dbReference>
<dbReference type="InterPro" id="IPR002048">
    <property type="entry name" value="EF_hand_dom"/>
</dbReference>
<dbReference type="SUPFAM" id="SSF47473">
    <property type="entry name" value="EF-hand"/>
    <property type="match status" value="1"/>
</dbReference>
<feature type="domain" description="EF-hand" evidence="1">
    <location>
        <begin position="112"/>
        <end position="147"/>
    </location>
</feature>